<organism evidence="1 2">
    <name type="scientific">Spirosoma profusum</name>
    <dbReference type="NCBI Taxonomy" id="2771354"/>
    <lineage>
        <taxon>Bacteria</taxon>
        <taxon>Pseudomonadati</taxon>
        <taxon>Bacteroidota</taxon>
        <taxon>Cytophagia</taxon>
        <taxon>Cytophagales</taxon>
        <taxon>Cytophagaceae</taxon>
        <taxon>Spirosoma</taxon>
    </lineage>
</organism>
<gene>
    <name evidence="1" type="ORF">IC229_33275</name>
</gene>
<proteinExistence type="predicted"/>
<evidence type="ECO:0000313" key="2">
    <source>
        <dbReference type="Proteomes" id="UP000598820"/>
    </source>
</evidence>
<evidence type="ECO:0000313" key="1">
    <source>
        <dbReference type="EMBL" id="MBD2705528.1"/>
    </source>
</evidence>
<comment type="caution">
    <text evidence="1">The sequence shown here is derived from an EMBL/GenBank/DDBJ whole genome shotgun (WGS) entry which is preliminary data.</text>
</comment>
<keyword evidence="2" id="KW-1185">Reference proteome</keyword>
<name>A0A927AW33_9BACT</name>
<dbReference type="EMBL" id="JACWZY010000059">
    <property type="protein sequence ID" value="MBD2705528.1"/>
    <property type="molecule type" value="Genomic_DNA"/>
</dbReference>
<sequence length="53" mass="6285">MEELKIYQYQAKEIEDTLRIVANVLNSRSRETALDRQVMKAYEMIEKVLAKKP</sequence>
<dbReference type="AlphaFoldDB" id="A0A927AW33"/>
<dbReference type="RefSeq" id="WP_190893030.1">
    <property type="nucleotide sequence ID" value="NZ_JACWZY010000059.1"/>
</dbReference>
<accession>A0A927AW33</accession>
<dbReference type="Proteomes" id="UP000598820">
    <property type="component" value="Unassembled WGS sequence"/>
</dbReference>
<reference evidence="1" key="1">
    <citation type="submission" date="2020-09" db="EMBL/GenBank/DDBJ databases">
        <authorList>
            <person name="Kim M.K."/>
        </authorList>
    </citation>
    <scope>NUCLEOTIDE SEQUENCE</scope>
    <source>
        <strain evidence="1">BT702</strain>
    </source>
</reference>
<protein>
    <submittedName>
        <fullName evidence="1">Uncharacterized protein</fullName>
    </submittedName>
</protein>